<gene>
    <name evidence="1" type="ORF">LASUN_12520</name>
</gene>
<dbReference type="AlphaFoldDB" id="A0A1E7XDI0"/>
<proteinExistence type="predicted"/>
<evidence type="ECO:0000313" key="1">
    <source>
        <dbReference type="EMBL" id="OFA11180.1"/>
    </source>
</evidence>
<accession>A0A1E7XDI0</accession>
<evidence type="ECO:0000313" key="2">
    <source>
        <dbReference type="Proteomes" id="UP000177010"/>
    </source>
</evidence>
<sequence length="213" mass="24861">MYNLCTKEDLFMQFFTADTHFFHERLLGISEFAPRPFLTVEDMNQTIIDNWNRRVGENDVVYHLGDIAILHTRPEKDALEQIFNVLNQLNGRLVLIKGNHDSRALFKYLDKHNYPVGNHQKFEFHDVGVLIKMNHCQYYMTHYPMMMGIVKQIINLHGHIHHYAVPIKEDINVGVDTPETDYLKKKPPFGTPLSQAEIEEMVAGKAIDFAKRH</sequence>
<reference evidence="1 2" key="1">
    <citation type="submission" date="2016-09" db="EMBL/GenBank/DDBJ databases">
        <title>Genome Sequence of Lactobacillus sunkii Strain CG01.</title>
        <authorList>
            <person name="Poehlein A."/>
            <person name="Gabris C."/>
            <person name="Bengelsdorf F.R."/>
            <person name="Duerre P."/>
            <person name="Daniel R."/>
        </authorList>
    </citation>
    <scope>NUCLEOTIDE SEQUENCE [LARGE SCALE GENOMIC DNA]</scope>
    <source>
        <strain evidence="1 2">CG_D</strain>
    </source>
</reference>
<organism evidence="1 2">
    <name type="scientific">Lentilactobacillus sunkii</name>
    <dbReference type="NCBI Taxonomy" id="481719"/>
    <lineage>
        <taxon>Bacteria</taxon>
        <taxon>Bacillati</taxon>
        <taxon>Bacillota</taxon>
        <taxon>Bacilli</taxon>
        <taxon>Lactobacillales</taxon>
        <taxon>Lactobacillaceae</taxon>
        <taxon>Lentilactobacillus</taxon>
    </lineage>
</organism>
<dbReference type="SUPFAM" id="SSF56300">
    <property type="entry name" value="Metallo-dependent phosphatases"/>
    <property type="match status" value="1"/>
</dbReference>
<dbReference type="InterPro" id="IPR029052">
    <property type="entry name" value="Metallo-depent_PP-like"/>
</dbReference>
<dbReference type="Gene3D" id="3.60.21.10">
    <property type="match status" value="1"/>
</dbReference>
<name>A0A1E7XDI0_9LACO</name>
<comment type="caution">
    <text evidence="1">The sequence shown here is derived from an EMBL/GenBank/DDBJ whole genome shotgun (WGS) entry which is preliminary data.</text>
</comment>
<dbReference type="Proteomes" id="UP000177010">
    <property type="component" value="Unassembled WGS sequence"/>
</dbReference>
<dbReference type="EMBL" id="MIQE01000011">
    <property type="protein sequence ID" value="OFA11180.1"/>
    <property type="molecule type" value="Genomic_DNA"/>
</dbReference>
<protein>
    <submittedName>
        <fullName evidence="1">Uncharacterized protein</fullName>
    </submittedName>
</protein>
<dbReference type="STRING" id="481719.LASUN_12520"/>